<evidence type="ECO:0000256" key="8">
    <source>
        <dbReference type="ARBA" id="ARBA00047683"/>
    </source>
</evidence>
<dbReference type="STRING" id="1123231.SAMN02745189_01233"/>
<organism evidence="11 12">
    <name type="scientific">Lacicoccus alkaliphilus DSM 16010</name>
    <dbReference type="NCBI Taxonomy" id="1123231"/>
    <lineage>
        <taxon>Bacteria</taxon>
        <taxon>Bacillati</taxon>
        <taxon>Bacillota</taxon>
        <taxon>Bacilli</taxon>
        <taxon>Bacillales</taxon>
        <taxon>Salinicoccaceae</taxon>
        <taxon>Lacicoccus</taxon>
    </lineage>
</organism>
<dbReference type="SUPFAM" id="SSF56322">
    <property type="entry name" value="ADC synthase"/>
    <property type="match status" value="1"/>
</dbReference>
<dbReference type="InterPro" id="IPR019999">
    <property type="entry name" value="Anth_synth_I-like"/>
</dbReference>
<sequence length="467" mass="53221">MEIIYETLNAEFTPEALAQMREKKVIFESASQHEMKGRYSMVAFDHHGKVTLDSHTLTVEYPDCIFSYSNDPYEKLKNLLGEYKADIEDPVLAELLFVSGFIGSCSFDLVRHAFKKLQEIEVENKTDDLVFYMVESVYVFDHYREKIHVITSNLFSGIPGDELEARLAAMVEEAKSVRLFHPVLSYDNSNREIETNISEADFLKTVSYFKELIQKGDMFQAVPSRIYKYRHAFGMEKNVLTFQLYKNLKRQNPSPYMYYLNFDDPIIIGSSPESFVKVQGGKVITNPIAGTIRRGKDPEEDLRNAESLAGDEKELSEHRMLVDLGRNDVNRVSEQGSISLERLMEIEKYEHVMHIVSVVTGDVKKDISPIDIVTSLLPTGTVSGAPKLRAIERIYEVRPEKRGIYSGGVGYINCNQELDFALAIRTMLVDEEYVNVEAGCGVVYDSVPEKELEETKLKVKSLLEVHP</sequence>
<protein>
    <recommendedName>
        <fullName evidence="3">Anthranilate synthase component 1</fullName>
    </recommendedName>
</protein>
<dbReference type="GO" id="GO:0004049">
    <property type="term" value="F:anthranilate synthase activity"/>
    <property type="evidence" value="ECO:0007669"/>
    <property type="project" value="UniProtKB-EC"/>
</dbReference>
<dbReference type="PANTHER" id="PTHR11236:SF48">
    <property type="entry name" value="ISOCHORISMATE SYNTHASE MENF"/>
    <property type="match status" value="1"/>
</dbReference>
<keyword evidence="5" id="KW-0460">Magnesium</keyword>
<evidence type="ECO:0000256" key="7">
    <source>
        <dbReference type="ARBA" id="ARBA00025634"/>
    </source>
</evidence>
<feature type="domain" description="Anthranilate synthase component I N-terminal" evidence="10">
    <location>
        <begin position="16"/>
        <end position="148"/>
    </location>
</feature>
<comment type="function">
    <text evidence="7">Part of a heterotetrameric complex that catalyzes the two-step biosynthesis of anthranilate, an intermediate in the biosynthesis of L-tryptophan. In the first step, the glutamine-binding beta subunit (TrpG) of anthranilate synthase (AS) provides the glutamine amidotransferase activity which generates ammonia as a substrate that, along with chorismate, is used in the second step, catalyzed by the large alpha subunit of AS (TrpE) to produce anthranilate. In the absence of TrpG, TrpE can synthesize anthranilate directly from chorismate and high concentrations of ammonia.</text>
</comment>
<dbReference type="PRINTS" id="PR00095">
    <property type="entry name" value="ANTSNTHASEI"/>
</dbReference>
<evidence type="ECO:0000259" key="9">
    <source>
        <dbReference type="Pfam" id="PF00425"/>
    </source>
</evidence>
<dbReference type="RefSeq" id="WP_072709423.1">
    <property type="nucleotide sequence ID" value="NZ_FRCF01000003.1"/>
</dbReference>
<accession>A0A1M7EHY7</accession>
<keyword evidence="12" id="KW-1185">Reference proteome</keyword>
<comment type="catalytic activity">
    <reaction evidence="8">
        <text>chorismate + L-glutamine = anthranilate + pyruvate + L-glutamate + H(+)</text>
        <dbReference type="Rhea" id="RHEA:21732"/>
        <dbReference type="ChEBI" id="CHEBI:15361"/>
        <dbReference type="ChEBI" id="CHEBI:15378"/>
        <dbReference type="ChEBI" id="CHEBI:16567"/>
        <dbReference type="ChEBI" id="CHEBI:29748"/>
        <dbReference type="ChEBI" id="CHEBI:29985"/>
        <dbReference type="ChEBI" id="CHEBI:58359"/>
        <dbReference type="EC" id="4.1.3.27"/>
    </reaction>
</comment>
<evidence type="ECO:0000256" key="1">
    <source>
        <dbReference type="ARBA" id="ARBA00001946"/>
    </source>
</evidence>
<dbReference type="Proteomes" id="UP000184206">
    <property type="component" value="Unassembled WGS sequence"/>
</dbReference>
<dbReference type="InterPro" id="IPR015890">
    <property type="entry name" value="Chorismate_C"/>
</dbReference>
<evidence type="ECO:0000256" key="6">
    <source>
        <dbReference type="ARBA" id="ARBA00023239"/>
    </source>
</evidence>
<keyword evidence="4" id="KW-0479">Metal-binding</keyword>
<evidence type="ECO:0000313" key="12">
    <source>
        <dbReference type="Proteomes" id="UP000184206"/>
    </source>
</evidence>
<dbReference type="NCBIfam" id="NF010082">
    <property type="entry name" value="PRK13567.1"/>
    <property type="match status" value="1"/>
</dbReference>
<evidence type="ECO:0000256" key="2">
    <source>
        <dbReference type="ARBA" id="ARBA00011575"/>
    </source>
</evidence>
<evidence type="ECO:0000256" key="5">
    <source>
        <dbReference type="ARBA" id="ARBA00022842"/>
    </source>
</evidence>
<keyword evidence="6" id="KW-0456">Lyase</keyword>
<comment type="subunit">
    <text evidence="2">Heterotetramer consisting of two non-identical subunits: a beta subunit (TrpG) and a large alpha subunit (TrpE).</text>
</comment>
<dbReference type="InterPro" id="IPR006805">
    <property type="entry name" value="Anth_synth_I_N"/>
</dbReference>
<dbReference type="GO" id="GO:0000162">
    <property type="term" value="P:L-tryptophan biosynthetic process"/>
    <property type="evidence" value="ECO:0007669"/>
    <property type="project" value="TreeGrafter"/>
</dbReference>
<feature type="domain" description="Chorismate-utilising enzyme C-terminal" evidence="9">
    <location>
        <begin position="199"/>
        <end position="458"/>
    </location>
</feature>
<dbReference type="AlphaFoldDB" id="A0A1M7EHY7"/>
<dbReference type="PANTHER" id="PTHR11236">
    <property type="entry name" value="AMINOBENZOATE/ANTHRANILATE SYNTHASE"/>
    <property type="match status" value="1"/>
</dbReference>
<dbReference type="Pfam" id="PF04715">
    <property type="entry name" value="Anth_synt_I_N"/>
    <property type="match status" value="1"/>
</dbReference>
<dbReference type="GO" id="GO:0046872">
    <property type="term" value="F:metal ion binding"/>
    <property type="evidence" value="ECO:0007669"/>
    <property type="project" value="UniProtKB-KW"/>
</dbReference>
<evidence type="ECO:0000256" key="3">
    <source>
        <dbReference type="ARBA" id="ARBA00020653"/>
    </source>
</evidence>
<dbReference type="InterPro" id="IPR005801">
    <property type="entry name" value="ADC_synthase"/>
</dbReference>
<proteinExistence type="predicted"/>
<dbReference type="OrthoDB" id="9803598at2"/>
<evidence type="ECO:0000256" key="4">
    <source>
        <dbReference type="ARBA" id="ARBA00022723"/>
    </source>
</evidence>
<name>A0A1M7EHY7_9BACL</name>
<reference evidence="11 12" key="1">
    <citation type="submission" date="2016-11" db="EMBL/GenBank/DDBJ databases">
        <authorList>
            <person name="Jaros S."/>
            <person name="Januszkiewicz K."/>
            <person name="Wedrychowicz H."/>
        </authorList>
    </citation>
    <scope>NUCLEOTIDE SEQUENCE [LARGE SCALE GENOMIC DNA]</scope>
    <source>
        <strain evidence="11 12">DSM 16010</strain>
    </source>
</reference>
<dbReference type="EMBL" id="FRCF01000003">
    <property type="protein sequence ID" value="SHL91422.1"/>
    <property type="molecule type" value="Genomic_DNA"/>
</dbReference>
<gene>
    <name evidence="11" type="ORF">SAMN02745189_01233</name>
</gene>
<evidence type="ECO:0000259" key="10">
    <source>
        <dbReference type="Pfam" id="PF04715"/>
    </source>
</evidence>
<dbReference type="Gene3D" id="3.60.120.10">
    <property type="entry name" value="Anthranilate synthase"/>
    <property type="match status" value="1"/>
</dbReference>
<dbReference type="Pfam" id="PF00425">
    <property type="entry name" value="Chorismate_bind"/>
    <property type="match status" value="1"/>
</dbReference>
<comment type="cofactor">
    <cofactor evidence="1">
        <name>Mg(2+)</name>
        <dbReference type="ChEBI" id="CHEBI:18420"/>
    </cofactor>
</comment>
<evidence type="ECO:0000313" key="11">
    <source>
        <dbReference type="EMBL" id="SHL91422.1"/>
    </source>
</evidence>